<evidence type="ECO:0000256" key="4">
    <source>
        <dbReference type="SAM" id="MobiDB-lite"/>
    </source>
</evidence>
<organism evidence="7 8">
    <name type="scientific">Salarias fasciatus</name>
    <name type="common">Jewelled blenny</name>
    <name type="synonym">Blennius fasciatus</name>
    <dbReference type="NCBI Taxonomy" id="181472"/>
    <lineage>
        <taxon>Eukaryota</taxon>
        <taxon>Metazoa</taxon>
        <taxon>Chordata</taxon>
        <taxon>Craniata</taxon>
        <taxon>Vertebrata</taxon>
        <taxon>Euteleostomi</taxon>
        <taxon>Actinopterygii</taxon>
        <taxon>Neopterygii</taxon>
        <taxon>Teleostei</taxon>
        <taxon>Neoteleostei</taxon>
        <taxon>Acanthomorphata</taxon>
        <taxon>Ovalentaria</taxon>
        <taxon>Blenniimorphae</taxon>
        <taxon>Blenniiformes</taxon>
        <taxon>Blennioidei</taxon>
        <taxon>Blenniidae</taxon>
        <taxon>Salariinae</taxon>
        <taxon>Salarias</taxon>
    </lineage>
</organism>
<feature type="region of interest" description="Disordered" evidence="4">
    <location>
        <begin position="20"/>
        <end position="39"/>
    </location>
</feature>
<dbReference type="Proteomes" id="UP000472267">
    <property type="component" value="Chromosome 10"/>
</dbReference>
<comment type="subcellular location">
    <subcellularLocation>
        <location evidence="1">Secreted</location>
    </subcellularLocation>
</comment>
<dbReference type="InterPro" id="IPR001073">
    <property type="entry name" value="C1q_dom"/>
</dbReference>
<dbReference type="Gene3D" id="2.60.120.40">
    <property type="match status" value="1"/>
</dbReference>
<accession>A0A672GM34</accession>
<sequence length="224" mass="24433">MRVVLVFLLLCQCGARGVRGGLSRPETRPPPMSGRRRRPSAAWWRSSGASCSLETSVKDSNGKVEGMRADCFDRDSAEFNVLVASVLADKPKVAFNAALSNAGNIGPYNVDVTLKYNKVFTNVGDAYNPATGFFTAPVRGVYYFQFTASGISMGAVGVHLIKNDYLIVYNGQWKDVLGMEYFTNSVILELDAGDEIHMRLPALSSLYDDVSSRSTFSGSLLFTL</sequence>
<reference evidence="7" key="3">
    <citation type="submission" date="2025-09" db="UniProtKB">
        <authorList>
            <consortium name="Ensembl"/>
        </authorList>
    </citation>
    <scope>IDENTIFICATION</scope>
</reference>
<reference evidence="7" key="2">
    <citation type="submission" date="2025-08" db="UniProtKB">
        <authorList>
            <consortium name="Ensembl"/>
        </authorList>
    </citation>
    <scope>IDENTIFICATION</scope>
</reference>
<keyword evidence="8" id="KW-1185">Reference proteome</keyword>
<feature type="signal peptide" evidence="5">
    <location>
        <begin position="1"/>
        <end position="20"/>
    </location>
</feature>
<evidence type="ECO:0000256" key="1">
    <source>
        <dbReference type="ARBA" id="ARBA00004613"/>
    </source>
</evidence>
<dbReference type="Pfam" id="PF00386">
    <property type="entry name" value="C1q"/>
    <property type="match status" value="1"/>
</dbReference>
<dbReference type="InParanoid" id="A0A672GM34"/>
<dbReference type="SMART" id="SM00110">
    <property type="entry name" value="C1Q"/>
    <property type="match status" value="1"/>
</dbReference>
<feature type="domain" description="C1q" evidence="6">
    <location>
        <begin position="88"/>
        <end position="224"/>
    </location>
</feature>
<name>A0A672GM34_SALFA</name>
<proteinExistence type="predicted"/>
<evidence type="ECO:0000256" key="5">
    <source>
        <dbReference type="SAM" id="SignalP"/>
    </source>
</evidence>
<dbReference type="GO" id="GO:0005576">
    <property type="term" value="C:extracellular region"/>
    <property type="evidence" value="ECO:0007669"/>
    <property type="project" value="UniProtKB-SubCell"/>
</dbReference>
<evidence type="ECO:0000313" key="8">
    <source>
        <dbReference type="Proteomes" id="UP000472267"/>
    </source>
</evidence>
<keyword evidence="3 5" id="KW-0732">Signal</keyword>
<dbReference type="InterPro" id="IPR008983">
    <property type="entry name" value="Tumour_necrosis_fac-like_dom"/>
</dbReference>
<evidence type="ECO:0000313" key="7">
    <source>
        <dbReference type="Ensembl" id="ENSSFAP00005019836.1"/>
    </source>
</evidence>
<reference evidence="7" key="1">
    <citation type="submission" date="2019-06" db="EMBL/GenBank/DDBJ databases">
        <authorList>
            <consortium name="Wellcome Sanger Institute Data Sharing"/>
        </authorList>
    </citation>
    <scope>NUCLEOTIDE SEQUENCE [LARGE SCALE GENOMIC DNA]</scope>
</reference>
<dbReference type="SUPFAM" id="SSF49842">
    <property type="entry name" value="TNF-like"/>
    <property type="match status" value="1"/>
</dbReference>
<evidence type="ECO:0000259" key="6">
    <source>
        <dbReference type="PROSITE" id="PS50871"/>
    </source>
</evidence>
<dbReference type="PRINTS" id="PR00007">
    <property type="entry name" value="COMPLEMNTC1Q"/>
</dbReference>
<evidence type="ECO:0000256" key="3">
    <source>
        <dbReference type="ARBA" id="ARBA00022729"/>
    </source>
</evidence>
<keyword evidence="2" id="KW-0964">Secreted</keyword>
<protein>
    <submittedName>
        <fullName evidence="7">Cerebellin 17</fullName>
    </submittedName>
</protein>
<dbReference type="PANTHER" id="PTHR22923">
    <property type="entry name" value="CEREBELLIN-RELATED"/>
    <property type="match status" value="1"/>
</dbReference>
<dbReference type="OMA" id="EGMRADC"/>
<evidence type="ECO:0000256" key="2">
    <source>
        <dbReference type="ARBA" id="ARBA00022525"/>
    </source>
</evidence>
<dbReference type="InterPro" id="IPR050822">
    <property type="entry name" value="Cerebellin_Synaptic_Org"/>
</dbReference>
<dbReference type="PROSITE" id="PS50871">
    <property type="entry name" value="C1Q"/>
    <property type="match status" value="1"/>
</dbReference>
<feature type="chain" id="PRO_5025452745" evidence="5">
    <location>
        <begin position="21"/>
        <end position="224"/>
    </location>
</feature>
<dbReference type="PANTHER" id="PTHR22923:SF102">
    <property type="entry name" value="CEREBELLIN 13-RELATED"/>
    <property type="match status" value="1"/>
</dbReference>
<dbReference type="AlphaFoldDB" id="A0A672GM34"/>
<dbReference type="Ensembl" id="ENSSFAT00005020622.1">
    <property type="protein sequence ID" value="ENSSFAP00005019836.1"/>
    <property type="gene ID" value="ENSSFAG00005010364.1"/>
</dbReference>